<dbReference type="InterPro" id="IPR000182">
    <property type="entry name" value="GNAT_dom"/>
</dbReference>
<evidence type="ECO:0000313" key="3">
    <source>
        <dbReference type="Proteomes" id="UP000295504"/>
    </source>
</evidence>
<dbReference type="SUPFAM" id="SSF55729">
    <property type="entry name" value="Acyl-CoA N-acyltransferases (Nat)"/>
    <property type="match status" value="1"/>
</dbReference>
<dbReference type="InterPro" id="IPR016181">
    <property type="entry name" value="Acyl_CoA_acyltransferase"/>
</dbReference>
<dbReference type="InterPro" id="IPR051531">
    <property type="entry name" value="N-acetyltransferase"/>
</dbReference>
<gene>
    <name evidence="2" type="ORF">EDD79_10695</name>
</gene>
<proteinExistence type="predicted"/>
<reference evidence="2 3" key="1">
    <citation type="submission" date="2019-03" db="EMBL/GenBank/DDBJ databases">
        <title>Genomic Encyclopedia of Type Strains, Phase IV (KMG-IV): sequencing the most valuable type-strain genomes for metagenomic binning, comparative biology and taxonomic classification.</title>
        <authorList>
            <person name="Goeker M."/>
        </authorList>
    </citation>
    <scope>NUCLEOTIDE SEQUENCE [LARGE SCALE GENOMIC DNA]</scope>
    <source>
        <strain evidence="2 3">DSM 100013</strain>
    </source>
</reference>
<dbReference type="PANTHER" id="PTHR43792:SF13">
    <property type="entry name" value="ACETYLTRANSFERASE"/>
    <property type="match status" value="1"/>
</dbReference>
<dbReference type="PANTHER" id="PTHR43792">
    <property type="entry name" value="GNAT FAMILY, PUTATIVE (AFU_ORTHOLOGUE AFUA_3G00765)-RELATED-RELATED"/>
    <property type="match status" value="1"/>
</dbReference>
<keyword evidence="3" id="KW-1185">Reference proteome</keyword>
<dbReference type="PROSITE" id="PS51186">
    <property type="entry name" value="GNAT"/>
    <property type="match status" value="1"/>
</dbReference>
<feature type="domain" description="N-acetyltransferase" evidence="1">
    <location>
        <begin position="1"/>
        <end position="154"/>
    </location>
</feature>
<sequence>MICGLVNGDNRELTNFGLKCGEEWPRPDTYDIMKFLSISMKKKQEPSGYEIWLIAKKDGKVVIGNAGFTGPPDADGRIEIGYGIVYSERNKRYGYESAKALIDWAKAQNNVKKICASGVLVDNYASIRILNKVGMEEISRDENGIYFEMIAGHVIGLEL</sequence>
<dbReference type="Pfam" id="PF13302">
    <property type="entry name" value="Acetyltransf_3"/>
    <property type="match status" value="1"/>
</dbReference>
<organism evidence="2 3">
    <name type="scientific">Serpentinicella alkaliphila</name>
    <dbReference type="NCBI Taxonomy" id="1734049"/>
    <lineage>
        <taxon>Bacteria</taxon>
        <taxon>Bacillati</taxon>
        <taxon>Bacillota</taxon>
        <taxon>Clostridia</taxon>
        <taxon>Peptostreptococcales</taxon>
        <taxon>Natronincolaceae</taxon>
        <taxon>Serpentinicella</taxon>
    </lineage>
</organism>
<protein>
    <submittedName>
        <fullName evidence="2">Acetyltransferase (GNAT) family protein</fullName>
    </submittedName>
</protein>
<dbReference type="EMBL" id="SLYC01000069">
    <property type="protein sequence ID" value="TCP94847.1"/>
    <property type="molecule type" value="Genomic_DNA"/>
</dbReference>
<keyword evidence="2" id="KW-0808">Transferase</keyword>
<comment type="caution">
    <text evidence="2">The sequence shown here is derived from an EMBL/GenBank/DDBJ whole genome shotgun (WGS) entry which is preliminary data.</text>
</comment>
<dbReference type="AlphaFoldDB" id="A0A4R2SWJ1"/>
<name>A0A4R2SWJ1_9FIRM</name>
<accession>A0A4R2SWJ1</accession>
<dbReference type="Proteomes" id="UP000295504">
    <property type="component" value="Unassembled WGS sequence"/>
</dbReference>
<dbReference type="GO" id="GO:0016747">
    <property type="term" value="F:acyltransferase activity, transferring groups other than amino-acyl groups"/>
    <property type="evidence" value="ECO:0007669"/>
    <property type="project" value="InterPro"/>
</dbReference>
<evidence type="ECO:0000313" key="2">
    <source>
        <dbReference type="EMBL" id="TCP94847.1"/>
    </source>
</evidence>
<evidence type="ECO:0000259" key="1">
    <source>
        <dbReference type="PROSITE" id="PS51186"/>
    </source>
</evidence>
<dbReference type="Gene3D" id="3.40.630.30">
    <property type="match status" value="1"/>
</dbReference>